<feature type="region of interest" description="Disordered" evidence="1">
    <location>
        <begin position="1"/>
        <end position="76"/>
    </location>
</feature>
<name>A0A9P8CJS2_9HYPO</name>
<dbReference type="GeneID" id="70290871"/>
<gene>
    <name evidence="3" type="ORF">F5Z01DRAFT_467021</name>
</gene>
<feature type="domain" description="LITAF" evidence="2">
    <location>
        <begin position="86"/>
        <end position="145"/>
    </location>
</feature>
<organism evidence="3 4">
    <name type="scientific">Emericellopsis atlantica</name>
    <dbReference type="NCBI Taxonomy" id="2614577"/>
    <lineage>
        <taxon>Eukaryota</taxon>
        <taxon>Fungi</taxon>
        <taxon>Dikarya</taxon>
        <taxon>Ascomycota</taxon>
        <taxon>Pezizomycotina</taxon>
        <taxon>Sordariomycetes</taxon>
        <taxon>Hypocreomycetidae</taxon>
        <taxon>Hypocreales</taxon>
        <taxon>Bionectriaceae</taxon>
        <taxon>Emericellopsis</taxon>
    </lineage>
</organism>
<keyword evidence="4" id="KW-1185">Reference proteome</keyword>
<reference evidence="3" key="1">
    <citation type="journal article" date="2021" name="IMA Fungus">
        <title>Genomic characterization of three marine fungi, including Emericellopsis atlantica sp. nov. with signatures of a generalist lifestyle and marine biomass degradation.</title>
        <authorList>
            <person name="Hagestad O.C."/>
            <person name="Hou L."/>
            <person name="Andersen J.H."/>
            <person name="Hansen E.H."/>
            <person name="Altermark B."/>
            <person name="Li C."/>
            <person name="Kuhnert E."/>
            <person name="Cox R.J."/>
            <person name="Crous P.W."/>
            <person name="Spatafora J.W."/>
            <person name="Lail K."/>
            <person name="Amirebrahimi M."/>
            <person name="Lipzen A."/>
            <person name="Pangilinan J."/>
            <person name="Andreopoulos W."/>
            <person name="Hayes R.D."/>
            <person name="Ng V."/>
            <person name="Grigoriev I.V."/>
            <person name="Jackson S.A."/>
            <person name="Sutton T.D.S."/>
            <person name="Dobson A.D.W."/>
            <person name="Rama T."/>
        </authorList>
    </citation>
    <scope>NUCLEOTIDE SEQUENCE</scope>
    <source>
        <strain evidence="3">TS7</strain>
    </source>
</reference>
<dbReference type="OrthoDB" id="4768206at2759"/>
<evidence type="ECO:0000259" key="2">
    <source>
        <dbReference type="Pfam" id="PF10601"/>
    </source>
</evidence>
<sequence length="160" mass="18041">MSKVDTGAAPPQEGDWPPGYVPGQGFTERPRAQEPQSVVPQDPALDPPQDTPSDATAATLNDAPNGVSGPEPAGKNIVPLEKLDVRPQWVHCPQCNRDTQTRVQGRSEGKTKFMNVFWWPLPNRRHWWEKTHWYCLKCDKELAMQKYGKELQVTANQVQK</sequence>
<dbReference type="InterPro" id="IPR006629">
    <property type="entry name" value="LITAF"/>
</dbReference>
<comment type="caution">
    <text evidence="3">The sequence shown here is derived from an EMBL/GenBank/DDBJ whole genome shotgun (WGS) entry which is preliminary data.</text>
</comment>
<evidence type="ECO:0000313" key="4">
    <source>
        <dbReference type="Proteomes" id="UP000887229"/>
    </source>
</evidence>
<dbReference type="Proteomes" id="UP000887229">
    <property type="component" value="Unassembled WGS sequence"/>
</dbReference>
<proteinExistence type="predicted"/>
<protein>
    <recommendedName>
        <fullName evidence="2">LITAF domain-containing protein</fullName>
    </recommendedName>
</protein>
<dbReference type="Pfam" id="PF10601">
    <property type="entry name" value="zf-LITAF-like"/>
    <property type="match status" value="1"/>
</dbReference>
<dbReference type="EMBL" id="MU251292">
    <property type="protein sequence ID" value="KAG9249764.1"/>
    <property type="molecule type" value="Genomic_DNA"/>
</dbReference>
<evidence type="ECO:0000256" key="1">
    <source>
        <dbReference type="SAM" id="MobiDB-lite"/>
    </source>
</evidence>
<dbReference type="AlphaFoldDB" id="A0A9P8CJS2"/>
<dbReference type="RefSeq" id="XP_046113688.1">
    <property type="nucleotide sequence ID" value="XM_046259968.1"/>
</dbReference>
<evidence type="ECO:0000313" key="3">
    <source>
        <dbReference type="EMBL" id="KAG9249764.1"/>
    </source>
</evidence>
<accession>A0A9P8CJS2</accession>